<dbReference type="SMART" id="SM00239">
    <property type="entry name" value="C2"/>
    <property type="match status" value="1"/>
</dbReference>
<feature type="non-terminal residue" evidence="2">
    <location>
        <position position="789"/>
    </location>
</feature>
<gene>
    <name evidence="2" type="ORF">RFULGI_LOCUS8817</name>
</gene>
<dbReference type="Pfam" id="PF00168">
    <property type="entry name" value="C2"/>
    <property type="match status" value="1"/>
</dbReference>
<dbReference type="Proteomes" id="UP000789396">
    <property type="component" value="Unassembled WGS sequence"/>
</dbReference>
<dbReference type="PROSITE" id="PS50004">
    <property type="entry name" value="C2"/>
    <property type="match status" value="1"/>
</dbReference>
<dbReference type="PANTHER" id="PTHR45737">
    <property type="entry name" value="VON WILLEBRAND FACTOR A DOMAIN-CONTAINING PROTEIN 5A"/>
    <property type="match status" value="1"/>
</dbReference>
<dbReference type="AlphaFoldDB" id="A0A9N9HAY7"/>
<dbReference type="OrthoDB" id="2417606at2759"/>
<proteinExistence type="predicted"/>
<accession>A0A9N9HAY7</accession>
<sequence>VDTCFDGGASDPYVRISNIATGWVYGDSHVIYDNCNPVWDQVFYIPVYDVYGQLNLQVFDYNAFFEDTLLGFYIFDLKSVIKLHDGTSKEKQFKKLDANLIYKGCNRGKLSFVADFFSSNELELDLEVISPTTVSIRHLYLLIIYQSQYGFFDLTDSLARLFNFSSKKLIKAFSDYVQKDEEVRSLDHKIWATALATSFLKVLMWEHRREWMNIYNEAESWLSENVIDVEVEESLYNYSNKFVIQLFEVTQWVDEDQQKSVGEADIHSVHRFITYQNESGCFRLTTQLAEALGFNSLEEAKKHFETYFSSYSPRTAQFDINVWSTAILIWFIRYVLVDFRNEWTDVYKKAYNWLCQQVKDDKVRDELLEAARNFVVKRFEVEKNAIEEDKSFKVSIEEEDERKKQMTVSRSTTTDTVVKKFVTYRTKDGCYKLNDDITQHLGFHNKESLEKALHHREHWSNECDVLHKWLSSQIKDPQIERELLESAKQFMIKRYNIDDEVVGLDASYHENIHVTKLDFTEDTVREVHDGLRSFVDEDTARIICDAQQEDGSFTLSPFITDHLGIKPVDAVKSLKKLVCSLQLRGCDDSVWYTAFTIHYIKTILTNHKNEWQGAYDRATVFDYLRSRSTAEIARSFCSAQQSNGSFSSQPLTTLYPLIPPPTNAVESLKLFVEWTHVCDRASIWITEQLEDTEIEHELYSACDQYLIKQGVEFINNDIEESEEELEVIAFRVNEETRKAVHKSLRDDVTKEVALTLCNSQKNDGSFILHELISDHLKIQSIDIAVESLK</sequence>
<dbReference type="Gene3D" id="2.60.40.150">
    <property type="entry name" value="C2 domain"/>
    <property type="match status" value="1"/>
</dbReference>
<evidence type="ECO:0000313" key="3">
    <source>
        <dbReference type="Proteomes" id="UP000789396"/>
    </source>
</evidence>
<keyword evidence="3" id="KW-1185">Reference proteome</keyword>
<comment type="caution">
    <text evidence="2">The sequence shown here is derived from an EMBL/GenBank/DDBJ whole genome shotgun (WGS) entry which is preliminary data.</text>
</comment>
<dbReference type="InterPro" id="IPR000008">
    <property type="entry name" value="C2_dom"/>
</dbReference>
<evidence type="ECO:0000259" key="1">
    <source>
        <dbReference type="PROSITE" id="PS50004"/>
    </source>
</evidence>
<organism evidence="2 3">
    <name type="scientific">Racocetra fulgida</name>
    <dbReference type="NCBI Taxonomy" id="60492"/>
    <lineage>
        <taxon>Eukaryota</taxon>
        <taxon>Fungi</taxon>
        <taxon>Fungi incertae sedis</taxon>
        <taxon>Mucoromycota</taxon>
        <taxon>Glomeromycotina</taxon>
        <taxon>Glomeromycetes</taxon>
        <taxon>Diversisporales</taxon>
        <taxon>Gigasporaceae</taxon>
        <taxon>Racocetra</taxon>
    </lineage>
</organism>
<dbReference type="SUPFAM" id="SSF49562">
    <property type="entry name" value="C2 domain (Calcium/lipid-binding domain, CaLB)"/>
    <property type="match status" value="1"/>
</dbReference>
<evidence type="ECO:0000313" key="2">
    <source>
        <dbReference type="EMBL" id="CAG8660182.1"/>
    </source>
</evidence>
<dbReference type="InterPro" id="IPR035892">
    <property type="entry name" value="C2_domain_sf"/>
</dbReference>
<protein>
    <submittedName>
        <fullName evidence="2">1220_t:CDS:1</fullName>
    </submittedName>
</protein>
<dbReference type="PANTHER" id="PTHR45737:SF6">
    <property type="entry name" value="VON WILLEBRAND FACTOR A DOMAIN-CONTAINING PROTEIN 5A"/>
    <property type="match status" value="1"/>
</dbReference>
<dbReference type="EMBL" id="CAJVPZ010014719">
    <property type="protein sequence ID" value="CAG8660182.1"/>
    <property type="molecule type" value="Genomic_DNA"/>
</dbReference>
<feature type="domain" description="C2" evidence="1">
    <location>
        <begin position="1"/>
        <end position="91"/>
    </location>
</feature>
<name>A0A9N9HAY7_9GLOM</name>
<reference evidence="2" key="1">
    <citation type="submission" date="2021-06" db="EMBL/GenBank/DDBJ databases">
        <authorList>
            <person name="Kallberg Y."/>
            <person name="Tangrot J."/>
            <person name="Rosling A."/>
        </authorList>
    </citation>
    <scope>NUCLEOTIDE SEQUENCE</scope>
    <source>
        <strain evidence="2">IN212</strain>
    </source>
</reference>
<feature type="non-terminal residue" evidence="2">
    <location>
        <position position="1"/>
    </location>
</feature>